<proteinExistence type="predicted"/>
<dbReference type="AlphaFoldDB" id="A0A834T5S5"/>
<feature type="region of interest" description="Disordered" evidence="1">
    <location>
        <begin position="1"/>
        <end position="26"/>
    </location>
</feature>
<gene>
    <name evidence="2" type="ORF">G2W53_037042</name>
</gene>
<evidence type="ECO:0000313" key="3">
    <source>
        <dbReference type="Proteomes" id="UP000634136"/>
    </source>
</evidence>
<sequence length="26" mass="3144">MKDEFHSEAHPRQTAQAKGHKRRMCY</sequence>
<comment type="caution">
    <text evidence="2">The sequence shown here is derived from an EMBL/GenBank/DDBJ whole genome shotgun (WGS) entry which is preliminary data.</text>
</comment>
<reference evidence="2" key="1">
    <citation type="submission" date="2020-09" db="EMBL/GenBank/DDBJ databases">
        <title>Genome-Enabled Discovery of Anthraquinone Biosynthesis in Senna tora.</title>
        <authorList>
            <person name="Kang S.-H."/>
            <person name="Pandey R.P."/>
            <person name="Lee C.-M."/>
            <person name="Sim J.-S."/>
            <person name="Jeong J.-T."/>
            <person name="Choi B.-S."/>
            <person name="Jung M."/>
            <person name="Ginzburg D."/>
            <person name="Zhao K."/>
            <person name="Won S.Y."/>
            <person name="Oh T.-J."/>
            <person name="Yu Y."/>
            <person name="Kim N.-H."/>
            <person name="Lee O.R."/>
            <person name="Lee T.-H."/>
            <person name="Bashyal P."/>
            <person name="Kim T.-S."/>
            <person name="Lee W.-H."/>
            <person name="Kawkins C."/>
            <person name="Kim C.-K."/>
            <person name="Kim J.S."/>
            <person name="Ahn B.O."/>
            <person name="Rhee S.Y."/>
            <person name="Sohng J.K."/>
        </authorList>
    </citation>
    <scope>NUCLEOTIDE SEQUENCE</scope>
    <source>
        <tissue evidence="2">Leaf</tissue>
    </source>
</reference>
<evidence type="ECO:0000256" key="1">
    <source>
        <dbReference type="SAM" id="MobiDB-lite"/>
    </source>
</evidence>
<accession>A0A834T5S5</accession>
<organism evidence="2 3">
    <name type="scientific">Senna tora</name>
    <dbReference type="NCBI Taxonomy" id="362788"/>
    <lineage>
        <taxon>Eukaryota</taxon>
        <taxon>Viridiplantae</taxon>
        <taxon>Streptophyta</taxon>
        <taxon>Embryophyta</taxon>
        <taxon>Tracheophyta</taxon>
        <taxon>Spermatophyta</taxon>
        <taxon>Magnoliopsida</taxon>
        <taxon>eudicotyledons</taxon>
        <taxon>Gunneridae</taxon>
        <taxon>Pentapetalae</taxon>
        <taxon>rosids</taxon>
        <taxon>fabids</taxon>
        <taxon>Fabales</taxon>
        <taxon>Fabaceae</taxon>
        <taxon>Caesalpinioideae</taxon>
        <taxon>Cassia clade</taxon>
        <taxon>Senna</taxon>
    </lineage>
</organism>
<keyword evidence="3" id="KW-1185">Reference proteome</keyword>
<feature type="compositionally biased region" description="Basic and acidic residues" evidence="1">
    <location>
        <begin position="1"/>
        <end position="11"/>
    </location>
</feature>
<name>A0A834T5S5_9FABA</name>
<dbReference type="EMBL" id="JAAIUW010000011">
    <property type="protein sequence ID" value="KAF7810299.1"/>
    <property type="molecule type" value="Genomic_DNA"/>
</dbReference>
<protein>
    <submittedName>
        <fullName evidence="2">Uncharacterized protein</fullName>
    </submittedName>
</protein>
<evidence type="ECO:0000313" key="2">
    <source>
        <dbReference type="EMBL" id="KAF7810299.1"/>
    </source>
</evidence>
<dbReference type="Proteomes" id="UP000634136">
    <property type="component" value="Unassembled WGS sequence"/>
</dbReference>